<comment type="caution">
    <text evidence="2">The sequence shown here is derived from an EMBL/GenBank/DDBJ whole genome shotgun (WGS) entry which is preliminary data.</text>
</comment>
<sequence length="204" mass="20320">MGERQGARGRIRVSGIVAAVAVTVTGCGGSGITAEQWTDQMCGAVLPFVQTATTPPAAAADPAATTRGISDYLGRSTTALDGTLETLQRLGAAPVDDGEAVSTRLRDSLTDIRTAFATSKSQVDALDTGDPAALQQKLPEALAPVSRLQSDTALAGLTSNAELSAASQSSANCRRLGEVSRAASASASPAPEAPAPANGEGGGG</sequence>
<dbReference type="EMBL" id="SHKL01000001">
    <property type="protein sequence ID" value="RZT83597.1"/>
    <property type="molecule type" value="Genomic_DNA"/>
</dbReference>
<keyword evidence="3" id="KW-1185">Reference proteome</keyword>
<reference evidence="2 3" key="1">
    <citation type="submission" date="2019-02" db="EMBL/GenBank/DDBJ databases">
        <title>Sequencing the genomes of 1000 actinobacteria strains.</title>
        <authorList>
            <person name="Klenk H.-P."/>
        </authorList>
    </citation>
    <scope>NUCLEOTIDE SEQUENCE [LARGE SCALE GENOMIC DNA]</scope>
    <source>
        <strain evidence="2 3">DSM 45779</strain>
    </source>
</reference>
<organism evidence="2 3">
    <name type="scientific">Pseudonocardia sediminis</name>
    <dbReference type="NCBI Taxonomy" id="1397368"/>
    <lineage>
        <taxon>Bacteria</taxon>
        <taxon>Bacillati</taxon>
        <taxon>Actinomycetota</taxon>
        <taxon>Actinomycetes</taxon>
        <taxon>Pseudonocardiales</taxon>
        <taxon>Pseudonocardiaceae</taxon>
        <taxon>Pseudonocardia</taxon>
    </lineage>
</organism>
<evidence type="ECO:0008006" key="4">
    <source>
        <dbReference type="Google" id="ProtNLM"/>
    </source>
</evidence>
<feature type="region of interest" description="Disordered" evidence="1">
    <location>
        <begin position="166"/>
        <end position="204"/>
    </location>
</feature>
<evidence type="ECO:0000256" key="1">
    <source>
        <dbReference type="SAM" id="MobiDB-lite"/>
    </source>
</evidence>
<dbReference type="AlphaFoldDB" id="A0A4Q7UPC6"/>
<accession>A0A4Q7UPC6</accession>
<dbReference type="PROSITE" id="PS51257">
    <property type="entry name" value="PROKAR_LIPOPROTEIN"/>
    <property type="match status" value="1"/>
</dbReference>
<dbReference type="Proteomes" id="UP000291591">
    <property type="component" value="Unassembled WGS sequence"/>
</dbReference>
<name>A0A4Q7UPC6_PSEST</name>
<proteinExistence type="predicted"/>
<gene>
    <name evidence="2" type="ORF">EV383_0407</name>
</gene>
<evidence type="ECO:0000313" key="3">
    <source>
        <dbReference type="Proteomes" id="UP000291591"/>
    </source>
</evidence>
<evidence type="ECO:0000313" key="2">
    <source>
        <dbReference type="EMBL" id="RZT83597.1"/>
    </source>
</evidence>
<feature type="compositionally biased region" description="Low complexity" evidence="1">
    <location>
        <begin position="179"/>
        <end position="198"/>
    </location>
</feature>
<protein>
    <recommendedName>
        <fullName evidence="4">Small secreted protein</fullName>
    </recommendedName>
</protein>